<accession>A0A128A4F3</accession>
<dbReference type="Gene3D" id="1.10.260.40">
    <property type="entry name" value="lambda repressor-like DNA-binding domains"/>
    <property type="match status" value="1"/>
</dbReference>
<feature type="domain" description="CBS" evidence="4">
    <location>
        <begin position="70"/>
        <end position="125"/>
    </location>
</feature>
<dbReference type="GO" id="GO:0003677">
    <property type="term" value="F:DNA binding"/>
    <property type="evidence" value="ECO:0007669"/>
    <property type="project" value="InterPro"/>
</dbReference>
<dbReference type="SMART" id="SM00116">
    <property type="entry name" value="CBS"/>
    <property type="match status" value="2"/>
</dbReference>
<dbReference type="InterPro" id="IPR001387">
    <property type="entry name" value="Cro/C1-type_HTH"/>
</dbReference>
<dbReference type="InterPro" id="IPR010982">
    <property type="entry name" value="Lambda_DNA-bd_dom_sf"/>
</dbReference>
<dbReference type="SUPFAM" id="SSF54631">
    <property type="entry name" value="CBS-domain pair"/>
    <property type="match status" value="1"/>
</dbReference>
<evidence type="ECO:0000256" key="2">
    <source>
        <dbReference type="PROSITE-ProRule" id="PRU00703"/>
    </source>
</evidence>
<dbReference type="PIRSF" id="PIRSF037253">
    <property type="entry name" value="HTH_CBS_prd"/>
    <property type="match status" value="1"/>
</dbReference>
<reference evidence="6" key="1">
    <citation type="submission" date="2015-10" db="EMBL/GenBank/DDBJ databases">
        <authorList>
            <person name="Lehtovirta-Morley L.E."/>
            <person name="Vieille C."/>
        </authorList>
    </citation>
    <scope>NUCLEOTIDE SEQUENCE [LARGE SCALE GENOMIC DNA]</scope>
</reference>
<dbReference type="AlphaFoldDB" id="A0A128A4F3"/>
<keyword evidence="6" id="KW-1185">Reference proteome</keyword>
<organism evidence="5 6">
    <name type="scientific">Nitrosotalea devaniterrae</name>
    <dbReference type="NCBI Taxonomy" id="1078905"/>
    <lineage>
        <taxon>Archaea</taxon>
        <taxon>Nitrososphaerota</taxon>
        <taxon>Nitrososphaeria</taxon>
        <taxon>Nitrosotaleales</taxon>
        <taxon>Nitrosotaleaceae</taxon>
        <taxon>Nitrosotalea</taxon>
    </lineage>
</organism>
<name>A0A128A4F3_9ARCH</name>
<evidence type="ECO:0000256" key="1">
    <source>
        <dbReference type="ARBA" id="ARBA00023122"/>
    </source>
</evidence>
<gene>
    <name evidence="5" type="ORF">NDEV_1464</name>
</gene>
<dbReference type="KEGG" id="ndv:NDEV_1464"/>
<dbReference type="InterPro" id="IPR000644">
    <property type="entry name" value="CBS_dom"/>
</dbReference>
<dbReference type="Proteomes" id="UP000196239">
    <property type="component" value="Chromosome 1"/>
</dbReference>
<dbReference type="EMBL" id="LN890280">
    <property type="protein sequence ID" value="CUR52229.1"/>
    <property type="molecule type" value="Genomic_DNA"/>
</dbReference>
<dbReference type="PANTHER" id="PTHR43080">
    <property type="entry name" value="CBS DOMAIN-CONTAINING PROTEIN CBSX3, MITOCHONDRIAL"/>
    <property type="match status" value="1"/>
</dbReference>
<dbReference type="PROSITE" id="PS51371">
    <property type="entry name" value="CBS"/>
    <property type="match status" value="1"/>
</dbReference>
<feature type="domain" description="HTH cro/C1-type" evidence="3">
    <location>
        <begin position="8"/>
        <end position="63"/>
    </location>
</feature>
<evidence type="ECO:0000259" key="4">
    <source>
        <dbReference type="PROSITE" id="PS51371"/>
    </source>
</evidence>
<dbReference type="Pfam" id="PF01381">
    <property type="entry name" value="HTH_3"/>
    <property type="match status" value="1"/>
</dbReference>
<evidence type="ECO:0000259" key="3">
    <source>
        <dbReference type="PROSITE" id="PS50943"/>
    </source>
</evidence>
<sequence length="182" mass="20270">MSYDLEYIKKLRVKLCISQKELASQCRISASMLNQIEKGTAKPSFDTAKVIFNYLETKKFSNQKKASDIYTRPIITLGPLDTLGRVIEKMKDHEFSQIPVVNTKKCVGIVTEGGIAKHTDNPNYTRTTKISKIMKSIPPIFDLNFSAGALKDIVSISGCVLITEKNNIVGIITSQDLLKLIT</sequence>
<dbReference type="CDD" id="cd00093">
    <property type="entry name" value="HTH_XRE"/>
    <property type="match status" value="1"/>
</dbReference>
<dbReference type="PROSITE" id="PS50943">
    <property type="entry name" value="HTH_CROC1"/>
    <property type="match status" value="1"/>
</dbReference>
<dbReference type="SUPFAM" id="SSF47413">
    <property type="entry name" value="lambda repressor-like DNA-binding domains"/>
    <property type="match status" value="1"/>
</dbReference>
<dbReference type="PANTHER" id="PTHR43080:SF2">
    <property type="entry name" value="CBS DOMAIN-CONTAINING PROTEIN"/>
    <property type="match status" value="1"/>
</dbReference>
<dbReference type="Pfam" id="PF00571">
    <property type="entry name" value="CBS"/>
    <property type="match status" value="2"/>
</dbReference>
<evidence type="ECO:0000313" key="6">
    <source>
        <dbReference type="Proteomes" id="UP000196239"/>
    </source>
</evidence>
<dbReference type="Gene3D" id="3.10.580.10">
    <property type="entry name" value="CBS-domain"/>
    <property type="match status" value="1"/>
</dbReference>
<dbReference type="SMART" id="SM00530">
    <property type="entry name" value="HTH_XRE"/>
    <property type="match status" value="1"/>
</dbReference>
<dbReference type="InterPro" id="IPR017158">
    <property type="entry name" value="Tscrpt-reg_CBS-contain_prd"/>
</dbReference>
<dbReference type="InterPro" id="IPR051257">
    <property type="entry name" value="Diverse_CBS-Domain"/>
</dbReference>
<protein>
    <submittedName>
        <fullName evidence="5">Putative transcriptional regulator, XRE family</fullName>
    </submittedName>
</protein>
<dbReference type="InterPro" id="IPR046342">
    <property type="entry name" value="CBS_dom_sf"/>
</dbReference>
<proteinExistence type="predicted"/>
<evidence type="ECO:0000313" key="5">
    <source>
        <dbReference type="EMBL" id="CUR52229.1"/>
    </source>
</evidence>
<keyword evidence="1 2" id="KW-0129">CBS domain</keyword>